<comment type="caution">
    <text evidence="2">The sequence shown here is derived from an EMBL/GenBank/DDBJ whole genome shotgun (WGS) entry which is preliminary data.</text>
</comment>
<reference evidence="3" key="1">
    <citation type="journal article" date="2019" name="Int. J. Syst. Evol. Microbiol.">
        <title>The Global Catalogue of Microorganisms (GCM) 10K type strain sequencing project: providing services to taxonomists for standard genome sequencing and annotation.</title>
        <authorList>
            <consortium name="The Broad Institute Genomics Platform"/>
            <consortium name="The Broad Institute Genome Sequencing Center for Infectious Disease"/>
            <person name="Wu L."/>
            <person name="Ma J."/>
        </authorList>
    </citation>
    <scope>NUCLEOTIDE SEQUENCE [LARGE SCALE GENOMIC DNA]</scope>
    <source>
        <strain evidence="3">JCM 16898</strain>
    </source>
</reference>
<evidence type="ECO:0000313" key="2">
    <source>
        <dbReference type="EMBL" id="GAA3574794.1"/>
    </source>
</evidence>
<protein>
    <submittedName>
        <fullName evidence="2">Uncharacterized protein</fullName>
    </submittedName>
</protein>
<keyword evidence="3" id="KW-1185">Reference proteome</keyword>
<gene>
    <name evidence="2" type="ORF">GCM10022222_69170</name>
</gene>
<accession>A0ABP6Y1P8</accession>
<feature type="compositionally biased region" description="Low complexity" evidence="1">
    <location>
        <begin position="100"/>
        <end position="165"/>
    </location>
</feature>
<organism evidence="2 3">
    <name type="scientific">Amycolatopsis ultiminotia</name>
    <dbReference type="NCBI Taxonomy" id="543629"/>
    <lineage>
        <taxon>Bacteria</taxon>
        <taxon>Bacillati</taxon>
        <taxon>Actinomycetota</taxon>
        <taxon>Actinomycetes</taxon>
        <taxon>Pseudonocardiales</taxon>
        <taxon>Pseudonocardiaceae</taxon>
        <taxon>Amycolatopsis</taxon>
    </lineage>
</organism>
<dbReference type="EMBL" id="BAAAZN010000019">
    <property type="protein sequence ID" value="GAA3574794.1"/>
    <property type="molecule type" value="Genomic_DNA"/>
</dbReference>
<proteinExistence type="predicted"/>
<dbReference type="Proteomes" id="UP001500689">
    <property type="component" value="Unassembled WGS sequence"/>
</dbReference>
<sequence length="275" mass="26335">MVETITATYEHDNEDWTITVSGQGKELTARAPGIIAARDRADQLVEKLAPNERPTVVHLLNGNALEFTSTYMAARLTLPEQAPLEVPPAGGRKDQAGPDTSGKTGSGSAAATGSGSAAAAGPATSTGSASAAAGSAATGSGSAAATGSGTASGTGATADTGTRPAAGHDADSASPDAATPAADSSATAGPAPAASGSAAAAGANPDGSESATATADSPETEPVTAEESPAEAENAKPSLPPSKQLPKEVEGHTPGEAPRPGVTTGASATYPAARA</sequence>
<name>A0ABP6Y1P8_9PSEU</name>
<evidence type="ECO:0000256" key="1">
    <source>
        <dbReference type="SAM" id="MobiDB-lite"/>
    </source>
</evidence>
<feature type="compositionally biased region" description="Low complexity" evidence="1">
    <location>
        <begin position="172"/>
        <end position="208"/>
    </location>
</feature>
<feature type="region of interest" description="Disordered" evidence="1">
    <location>
        <begin position="83"/>
        <end position="275"/>
    </location>
</feature>
<evidence type="ECO:0000313" key="3">
    <source>
        <dbReference type="Proteomes" id="UP001500689"/>
    </source>
</evidence>